<dbReference type="WBParaSite" id="maker-uti_cns_0006805-snap-gene-0.6-mRNA-1">
    <property type="protein sequence ID" value="maker-uti_cns_0006805-snap-gene-0.6-mRNA-1"/>
    <property type="gene ID" value="maker-uti_cns_0006805-snap-gene-0.6"/>
</dbReference>
<protein>
    <submittedName>
        <fullName evidence="2">Uncharacterized protein</fullName>
    </submittedName>
</protein>
<evidence type="ECO:0000313" key="1">
    <source>
        <dbReference type="Proteomes" id="UP000095280"/>
    </source>
</evidence>
<evidence type="ECO:0000313" key="2">
    <source>
        <dbReference type="WBParaSite" id="maker-uti_cns_0006805-snap-gene-0.6-mRNA-1"/>
    </source>
</evidence>
<keyword evidence="1" id="KW-1185">Reference proteome</keyword>
<reference evidence="2" key="1">
    <citation type="submission" date="2016-11" db="UniProtKB">
        <authorList>
            <consortium name="WormBaseParasite"/>
        </authorList>
    </citation>
    <scope>IDENTIFICATION</scope>
</reference>
<sequence length="36" mass="4517">MRAVRKERRLASPLRKDGTYYRVLTRKRQINTFFCW</sequence>
<accession>A0A1I8HM27</accession>
<organism evidence="1 2">
    <name type="scientific">Macrostomum lignano</name>
    <dbReference type="NCBI Taxonomy" id="282301"/>
    <lineage>
        <taxon>Eukaryota</taxon>
        <taxon>Metazoa</taxon>
        <taxon>Spiralia</taxon>
        <taxon>Lophotrochozoa</taxon>
        <taxon>Platyhelminthes</taxon>
        <taxon>Rhabditophora</taxon>
        <taxon>Macrostomorpha</taxon>
        <taxon>Macrostomida</taxon>
        <taxon>Macrostomidae</taxon>
        <taxon>Macrostomum</taxon>
    </lineage>
</organism>
<name>A0A1I8HM27_9PLAT</name>
<proteinExistence type="predicted"/>
<dbReference type="AlphaFoldDB" id="A0A1I8HM27"/>
<dbReference type="Proteomes" id="UP000095280">
    <property type="component" value="Unplaced"/>
</dbReference>